<dbReference type="EMBL" id="JAKLMC020000002">
    <property type="protein sequence ID" value="KAK5957951.1"/>
    <property type="molecule type" value="Genomic_DNA"/>
</dbReference>
<protein>
    <submittedName>
        <fullName evidence="2">Uncharacterized protein</fullName>
    </submittedName>
</protein>
<comment type="caution">
    <text evidence="2">The sequence shown here is derived from an EMBL/GenBank/DDBJ whole genome shotgun (WGS) entry which is preliminary data.</text>
</comment>
<keyword evidence="3" id="KW-1185">Reference proteome</keyword>
<evidence type="ECO:0000313" key="2">
    <source>
        <dbReference type="EMBL" id="KAK5957951.1"/>
    </source>
</evidence>
<accession>A0AAN8IC41</accession>
<gene>
    <name evidence="2" type="ORF">OHC33_001141</name>
</gene>
<evidence type="ECO:0000313" key="3">
    <source>
        <dbReference type="Proteomes" id="UP001316803"/>
    </source>
</evidence>
<reference evidence="2 3" key="1">
    <citation type="submission" date="2022-12" db="EMBL/GenBank/DDBJ databases">
        <title>Genomic features and morphological characterization of a novel Knufia sp. strain isolated from spacecraft assembly facility.</title>
        <authorList>
            <person name="Teixeira M."/>
            <person name="Chander A.M."/>
            <person name="Stajich J.E."/>
            <person name="Venkateswaran K."/>
        </authorList>
    </citation>
    <scope>NUCLEOTIDE SEQUENCE [LARGE SCALE GENOMIC DNA]</scope>
    <source>
        <strain evidence="2 3">FJI-L2-BK-P2</strain>
    </source>
</reference>
<dbReference type="Proteomes" id="UP001316803">
    <property type="component" value="Unassembled WGS sequence"/>
</dbReference>
<proteinExistence type="predicted"/>
<name>A0AAN8IC41_9EURO</name>
<evidence type="ECO:0000256" key="1">
    <source>
        <dbReference type="SAM" id="MobiDB-lite"/>
    </source>
</evidence>
<sequence length="284" mass="31383">MLHASEISTTFLDGTSPSKIVLEVREEDHPEDKTQISVEAPSDVSKEAKAYMQNVRGTPRTINASIEPLQLSHSHGPNHDDPETVARCQGLQHKCSDAHTVTCIFPDALQDLIDTIITTADMAPSGATNTEARFDTNGHRATNTSIDEQALQSFCNSPIWICIYSMLTSETPPVVKLFIHNFEIFLETFTNALARLDNTAQGILPSSGPLHDICQLNTTPFRAPTQQTDKKTNAGMAFYATTKSNTFPRTKGKNYTYHSPRLSEDFSSREATPGWDVPRSMPSR</sequence>
<dbReference type="AlphaFoldDB" id="A0AAN8IC41"/>
<organism evidence="2 3">
    <name type="scientific">Knufia fluminis</name>
    <dbReference type="NCBI Taxonomy" id="191047"/>
    <lineage>
        <taxon>Eukaryota</taxon>
        <taxon>Fungi</taxon>
        <taxon>Dikarya</taxon>
        <taxon>Ascomycota</taxon>
        <taxon>Pezizomycotina</taxon>
        <taxon>Eurotiomycetes</taxon>
        <taxon>Chaetothyriomycetidae</taxon>
        <taxon>Chaetothyriales</taxon>
        <taxon>Trichomeriaceae</taxon>
        <taxon>Knufia</taxon>
    </lineage>
</organism>
<feature type="region of interest" description="Disordered" evidence="1">
    <location>
        <begin position="258"/>
        <end position="284"/>
    </location>
</feature>